<name>A0ABD3SVW5_9LAMI</name>
<feature type="region of interest" description="Disordered" evidence="1">
    <location>
        <begin position="1"/>
        <end position="49"/>
    </location>
</feature>
<evidence type="ECO:0000256" key="1">
    <source>
        <dbReference type="SAM" id="MobiDB-lite"/>
    </source>
</evidence>
<sequence length="93" mass="10058">MEREGDANRESKAEQGASGGSAFLPPPRKAASAPLNPTIRQLTSDQPTCKSRLARSIDMSPALQPMPPKLQLTISPLSLYRLMIIEERDGVGL</sequence>
<proteinExistence type="predicted"/>
<reference evidence="2 3" key="1">
    <citation type="submission" date="2024-12" db="EMBL/GenBank/DDBJ databases">
        <title>The unique morphological basis and parallel evolutionary history of personate flowers in Penstemon.</title>
        <authorList>
            <person name="Depatie T.H."/>
            <person name="Wessinger C.A."/>
        </authorList>
    </citation>
    <scope>NUCLEOTIDE SEQUENCE [LARGE SCALE GENOMIC DNA]</scope>
    <source>
        <strain evidence="2">WTNN_2</strain>
        <tissue evidence="2">Leaf</tissue>
    </source>
</reference>
<dbReference type="AlphaFoldDB" id="A0ABD3SVW5"/>
<evidence type="ECO:0000313" key="3">
    <source>
        <dbReference type="Proteomes" id="UP001634393"/>
    </source>
</evidence>
<protein>
    <submittedName>
        <fullName evidence="2">Uncharacterized protein</fullName>
    </submittedName>
</protein>
<feature type="compositionally biased region" description="Polar residues" evidence="1">
    <location>
        <begin position="38"/>
        <end position="49"/>
    </location>
</feature>
<organism evidence="2 3">
    <name type="scientific">Penstemon smallii</name>
    <dbReference type="NCBI Taxonomy" id="265156"/>
    <lineage>
        <taxon>Eukaryota</taxon>
        <taxon>Viridiplantae</taxon>
        <taxon>Streptophyta</taxon>
        <taxon>Embryophyta</taxon>
        <taxon>Tracheophyta</taxon>
        <taxon>Spermatophyta</taxon>
        <taxon>Magnoliopsida</taxon>
        <taxon>eudicotyledons</taxon>
        <taxon>Gunneridae</taxon>
        <taxon>Pentapetalae</taxon>
        <taxon>asterids</taxon>
        <taxon>lamiids</taxon>
        <taxon>Lamiales</taxon>
        <taxon>Plantaginaceae</taxon>
        <taxon>Cheloneae</taxon>
        <taxon>Penstemon</taxon>
    </lineage>
</organism>
<gene>
    <name evidence="2" type="ORF">ACJIZ3_017549</name>
</gene>
<evidence type="ECO:0000313" key="2">
    <source>
        <dbReference type="EMBL" id="KAL3828747.1"/>
    </source>
</evidence>
<keyword evidence="3" id="KW-1185">Reference proteome</keyword>
<dbReference type="Proteomes" id="UP001634393">
    <property type="component" value="Unassembled WGS sequence"/>
</dbReference>
<feature type="compositionally biased region" description="Basic and acidic residues" evidence="1">
    <location>
        <begin position="1"/>
        <end position="13"/>
    </location>
</feature>
<dbReference type="EMBL" id="JBJXBP010000005">
    <property type="protein sequence ID" value="KAL3828747.1"/>
    <property type="molecule type" value="Genomic_DNA"/>
</dbReference>
<accession>A0ABD3SVW5</accession>
<comment type="caution">
    <text evidence="2">The sequence shown here is derived from an EMBL/GenBank/DDBJ whole genome shotgun (WGS) entry which is preliminary data.</text>
</comment>